<keyword evidence="3" id="KW-0547">Nucleotide-binding</keyword>
<organism evidence="6 7">
    <name type="scientific">Penicillium steckii</name>
    <dbReference type="NCBI Taxonomy" id="303698"/>
    <lineage>
        <taxon>Eukaryota</taxon>
        <taxon>Fungi</taxon>
        <taxon>Dikarya</taxon>
        <taxon>Ascomycota</taxon>
        <taxon>Pezizomycotina</taxon>
        <taxon>Eurotiomycetes</taxon>
        <taxon>Eurotiomycetidae</taxon>
        <taxon>Eurotiales</taxon>
        <taxon>Aspergillaceae</taxon>
        <taxon>Penicillium</taxon>
    </lineage>
</organism>
<feature type="compositionally biased region" description="Basic and acidic residues" evidence="4">
    <location>
        <begin position="249"/>
        <end position="258"/>
    </location>
</feature>
<dbReference type="EMBL" id="MLKD01000009">
    <property type="protein sequence ID" value="OQE22940.1"/>
    <property type="molecule type" value="Genomic_DNA"/>
</dbReference>
<dbReference type="GO" id="GO:0046872">
    <property type="term" value="F:metal ion binding"/>
    <property type="evidence" value="ECO:0007669"/>
    <property type="project" value="InterPro"/>
</dbReference>
<evidence type="ECO:0000313" key="7">
    <source>
        <dbReference type="Proteomes" id="UP000191285"/>
    </source>
</evidence>
<evidence type="ECO:0000256" key="2">
    <source>
        <dbReference type="ARBA" id="ARBA00022598"/>
    </source>
</evidence>
<proteinExistence type="inferred from homology"/>
<feature type="region of interest" description="Disordered" evidence="4">
    <location>
        <begin position="241"/>
        <end position="261"/>
    </location>
</feature>
<dbReference type="PANTHER" id="PTHR23132:SF23">
    <property type="entry name" value="D-ALANINE--D-ALANINE LIGASE B"/>
    <property type="match status" value="1"/>
</dbReference>
<dbReference type="GO" id="GO:0008716">
    <property type="term" value="F:D-alanine-D-alanine ligase activity"/>
    <property type="evidence" value="ECO:0007669"/>
    <property type="project" value="InterPro"/>
</dbReference>
<dbReference type="InterPro" id="IPR013815">
    <property type="entry name" value="ATP_grasp_subdomain_1"/>
</dbReference>
<reference evidence="7" key="1">
    <citation type="journal article" date="2017" name="Nat. Microbiol.">
        <title>Global analysis of biosynthetic gene clusters reveals vast potential of secondary metabolite production in Penicillium species.</title>
        <authorList>
            <person name="Nielsen J.C."/>
            <person name="Grijseels S."/>
            <person name="Prigent S."/>
            <person name="Ji B."/>
            <person name="Dainat J."/>
            <person name="Nielsen K.F."/>
            <person name="Frisvad J.C."/>
            <person name="Workman M."/>
            <person name="Nielsen J."/>
        </authorList>
    </citation>
    <scope>NUCLEOTIDE SEQUENCE [LARGE SCALE GENOMIC DNA]</scope>
    <source>
        <strain evidence="7">IBT 24891</strain>
    </source>
</reference>
<evidence type="ECO:0000313" key="6">
    <source>
        <dbReference type="EMBL" id="OQE22940.1"/>
    </source>
</evidence>
<feature type="domain" description="ATP-grasp" evidence="5">
    <location>
        <begin position="229"/>
        <end position="455"/>
    </location>
</feature>
<keyword evidence="3" id="KW-0067">ATP-binding</keyword>
<protein>
    <recommendedName>
        <fullName evidence="5">ATP-grasp domain-containing protein</fullName>
    </recommendedName>
</protein>
<dbReference type="AlphaFoldDB" id="A0A1V6TAG1"/>
<dbReference type="OrthoDB" id="422362at2759"/>
<evidence type="ECO:0000256" key="4">
    <source>
        <dbReference type="SAM" id="MobiDB-lite"/>
    </source>
</evidence>
<dbReference type="InterPro" id="IPR011761">
    <property type="entry name" value="ATP-grasp"/>
</dbReference>
<dbReference type="Gene3D" id="3.30.1490.20">
    <property type="entry name" value="ATP-grasp fold, A domain"/>
    <property type="match status" value="1"/>
</dbReference>
<evidence type="ECO:0000256" key="3">
    <source>
        <dbReference type="PROSITE-ProRule" id="PRU00409"/>
    </source>
</evidence>
<comment type="similarity">
    <text evidence="1">Belongs to the D-alanine--D-alanine ligase family.</text>
</comment>
<keyword evidence="7" id="KW-1185">Reference proteome</keyword>
<dbReference type="PANTHER" id="PTHR23132">
    <property type="entry name" value="D-ALANINE--D-ALANINE LIGASE"/>
    <property type="match status" value="1"/>
</dbReference>
<accession>A0A1V6TAG1</accession>
<gene>
    <name evidence="6" type="ORF">PENSTE_c009G06758</name>
</gene>
<dbReference type="Pfam" id="PF07478">
    <property type="entry name" value="Dala_Dala_lig_C"/>
    <property type="match status" value="1"/>
</dbReference>
<dbReference type="STRING" id="303698.A0A1V6TAG1"/>
<sequence length="482" mass="53626">MNSSAPLHPTSDNRRFIANNIAHLPAKEIRYKMVFAYVPSIEDDVQLYNISMAKVRLRTLCQDLPLISSAYSPHALAPLARNYCIPRSQALHANQSSQMTYQKPVIAVLYQALAPPIYDGVSKPPKPGGYRDSGADVAYALSRGGYKVLTPVNTPDPTDQNHWCYPDTEEGILSAVQQGATHIWANTVLFAEHPLQTSTLLNDYASSLKVIGQPPICADRFDDKAFTNDELRRHGELTLPRSWSVNDPRSSKDDDKSPQKGLDNAIASIKESEYPVVAKPVRGRGSHGVKICQNASELHEHTAYLFNESPQVLIEQYLEGEEGTITIMPPTNPESALDLENQHDRHWALPPVTRFNHVKGIAPYSGNVAVTVNSRALTSEQIERDPAYKTIMRECEAVAALLQTTAPLRIDIRRFGPDTKFALFDINMKPVRQFGLSEGSLHPLFCFNRIFRFAICDMSTLGLLSVFLEVNGCDCFHALRDA</sequence>
<name>A0A1V6TAG1_9EURO</name>
<dbReference type="Proteomes" id="UP000191285">
    <property type="component" value="Unassembled WGS sequence"/>
</dbReference>
<dbReference type="PROSITE" id="PS50975">
    <property type="entry name" value="ATP_GRASP"/>
    <property type="match status" value="1"/>
</dbReference>
<dbReference type="Gene3D" id="3.30.470.20">
    <property type="entry name" value="ATP-grasp fold, B domain"/>
    <property type="match status" value="1"/>
</dbReference>
<evidence type="ECO:0000256" key="1">
    <source>
        <dbReference type="ARBA" id="ARBA00010871"/>
    </source>
</evidence>
<dbReference type="InterPro" id="IPR011095">
    <property type="entry name" value="Dala_Dala_lig_C"/>
</dbReference>
<dbReference type="GO" id="GO:0005524">
    <property type="term" value="F:ATP binding"/>
    <property type="evidence" value="ECO:0007669"/>
    <property type="project" value="UniProtKB-UniRule"/>
</dbReference>
<keyword evidence="2" id="KW-0436">Ligase</keyword>
<comment type="caution">
    <text evidence="6">The sequence shown here is derived from an EMBL/GenBank/DDBJ whole genome shotgun (WGS) entry which is preliminary data.</text>
</comment>
<dbReference type="SUPFAM" id="SSF56059">
    <property type="entry name" value="Glutathione synthetase ATP-binding domain-like"/>
    <property type="match status" value="1"/>
</dbReference>
<evidence type="ECO:0000259" key="5">
    <source>
        <dbReference type="PROSITE" id="PS50975"/>
    </source>
</evidence>